<dbReference type="RefSeq" id="WP_002703816.1">
    <property type="nucleotide sequence ID" value="NZ_AAWS01000058.1"/>
</dbReference>
<keyword evidence="2" id="KW-0812">Transmembrane</keyword>
<feature type="transmembrane region" description="Helical" evidence="2">
    <location>
        <begin position="7"/>
        <end position="29"/>
    </location>
</feature>
<keyword evidence="4" id="KW-1185">Reference proteome</keyword>
<feature type="transmembrane region" description="Helical" evidence="2">
    <location>
        <begin position="35"/>
        <end position="58"/>
    </location>
</feature>
<keyword evidence="1" id="KW-0175">Coiled coil</keyword>
<proteinExistence type="predicted"/>
<dbReference type="AlphaFoldDB" id="A1ZXE5"/>
<comment type="caution">
    <text evidence="3">The sequence shown here is derived from an EMBL/GenBank/DDBJ whole genome shotgun (WGS) entry which is preliminary data.</text>
</comment>
<dbReference type="EMBL" id="AAWS01000058">
    <property type="protein sequence ID" value="EAY24913.1"/>
    <property type="molecule type" value="Genomic_DNA"/>
</dbReference>
<evidence type="ECO:0000313" key="4">
    <source>
        <dbReference type="Proteomes" id="UP000004095"/>
    </source>
</evidence>
<name>A1ZXE5_MICM2</name>
<evidence type="ECO:0000313" key="3">
    <source>
        <dbReference type="EMBL" id="EAY24913.1"/>
    </source>
</evidence>
<evidence type="ECO:0000256" key="1">
    <source>
        <dbReference type="SAM" id="Coils"/>
    </source>
</evidence>
<reference evidence="3 4" key="1">
    <citation type="submission" date="2007-01" db="EMBL/GenBank/DDBJ databases">
        <authorList>
            <person name="Haygood M."/>
            <person name="Podell S."/>
            <person name="Anderson C."/>
            <person name="Hopkinson B."/>
            <person name="Roe K."/>
            <person name="Barbeau K."/>
            <person name="Gaasterland T."/>
            <person name="Ferriera S."/>
            <person name="Johnson J."/>
            <person name="Kravitz S."/>
            <person name="Beeson K."/>
            <person name="Sutton G."/>
            <person name="Rogers Y.-H."/>
            <person name="Friedman R."/>
            <person name="Frazier M."/>
            <person name="Venter J.C."/>
        </authorList>
    </citation>
    <scope>NUCLEOTIDE SEQUENCE [LARGE SCALE GENOMIC DNA]</scope>
    <source>
        <strain evidence="3 4">ATCC 23134</strain>
    </source>
</reference>
<protein>
    <submittedName>
        <fullName evidence="3">Uncharacterized protein</fullName>
    </submittedName>
</protein>
<evidence type="ECO:0000256" key="2">
    <source>
        <dbReference type="SAM" id="Phobius"/>
    </source>
</evidence>
<feature type="transmembrane region" description="Helical" evidence="2">
    <location>
        <begin position="95"/>
        <end position="113"/>
    </location>
</feature>
<dbReference type="Proteomes" id="UP000004095">
    <property type="component" value="Unassembled WGS sequence"/>
</dbReference>
<sequence length="253" mass="28935">MKHIGKILSAAIIVGVVALVIYSLLHWLSTPPGSFIDWAIGIGAAMWLVVIVTVPWNLHFEAKTVLQEARRSKERNIEVDDQELSYARKVERRSLWLAIGLHLVSAIALYALSYFKISIVGYFGAGATLLFTLLRPAIRAYEYISERLSSLRHEVSYPREDVYTLRNDVDVLKVNFQQFKEDNEQYQKSQNQQLTQISALLEALEQALKVLNTDNEQAHKRLSEETRHAVAQLNEDGKFIDNIVEIIRFIKKV</sequence>
<gene>
    <name evidence="3" type="ORF">M23134_04952</name>
</gene>
<accession>A1ZXE5</accession>
<keyword evidence="2" id="KW-1133">Transmembrane helix</keyword>
<feature type="transmembrane region" description="Helical" evidence="2">
    <location>
        <begin position="119"/>
        <end position="138"/>
    </location>
</feature>
<feature type="coiled-coil region" evidence="1">
    <location>
        <begin position="169"/>
        <end position="221"/>
    </location>
</feature>
<keyword evidence="2" id="KW-0472">Membrane</keyword>
<dbReference type="OrthoDB" id="980132at2"/>
<organism evidence="3 4">
    <name type="scientific">Microscilla marina ATCC 23134</name>
    <dbReference type="NCBI Taxonomy" id="313606"/>
    <lineage>
        <taxon>Bacteria</taxon>
        <taxon>Pseudomonadati</taxon>
        <taxon>Bacteroidota</taxon>
        <taxon>Cytophagia</taxon>
        <taxon>Cytophagales</taxon>
        <taxon>Microscillaceae</taxon>
        <taxon>Microscilla</taxon>
    </lineage>
</organism>
<dbReference type="eggNOG" id="COG3889">
    <property type="taxonomic scope" value="Bacteria"/>
</dbReference>